<dbReference type="AlphaFoldDB" id="A8ZNX0"/>
<feature type="transmembrane region" description="Helical" evidence="1">
    <location>
        <begin position="150"/>
        <end position="168"/>
    </location>
</feature>
<feature type="transmembrane region" description="Helical" evidence="1">
    <location>
        <begin position="269"/>
        <end position="292"/>
    </location>
</feature>
<feature type="transmembrane region" description="Helical" evidence="1">
    <location>
        <begin position="12"/>
        <end position="29"/>
    </location>
</feature>
<dbReference type="EMBL" id="CP000841">
    <property type="protein sequence ID" value="ABW32706.1"/>
    <property type="molecule type" value="Genomic_DNA"/>
</dbReference>
<feature type="transmembrane region" description="Helical" evidence="1">
    <location>
        <begin position="68"/>
        <end position="86"/>
    </location>
</feature>
<feature type="transmembrane region" description="Helical" evidence="1">
    <location>
        <begin position="107"/>
        <end position="130"/>
    </location>
</feature>
<feature type="transmembrane region" description="Helical" evidence="1">
    <location>
        <begin position="241"/>
        <end position="263"/>
    </location>
</feature>
<evidence type="ECO:0000256" key="1">
    <source>
        <dbReference type="SAM" id="Phobius"/>
    </source>
</evidence>
<dbReference type="PANTHER" id="PTHR39084">
    <property type="entry name" value="MEMBRANE PROTEIN-RELATED"/>
    <property type="match status" value="1"/>
</dbReference>
<feature type="transmembrane region" description="Helical" evidence="1">
    <location>
        <begin position="312"/>
        <end position="333"/>
    </location>
</feature>
<keyword evidence="4" id="KW-0614">Plasmid</keyword>
<evidence type="ECO:0000259" key="2">
    <source>
        <dbReference type="Pfam" id="PF02308"/>
    </source>
</evidence>
<feature type="transmembrane region" description="Helical" evidence="1">
    <location>
        <begin position="403"/>
        <end position="422"/>
    </location>
</feature>
<dbReference type="Proteomes" id="UP000000268">
    <property type="component" value="Plasmid pREB4"/>
</dbReference>
<accession>A8ZNX0</accession>
<dbReference type="RefSeq" id="WP_010476531.1">
    <property type="nucleotide sequence ID" value="NC_009929.1"/>
</dbReference>
<keyword evidence="1" id="KW-0472">Membrane</keyword>
<feature type="domain" description="DUF4010" evidence="3">
    <location>
        <begin position="187"/>
        <end position="396"/>
    </location>
</feature>
<dbReference type="KEGG" id="amr:AM1_D0211"/>
<feature type="transmembrane region" description="Helical" evidence="1">
    <location>
        <begin position="41"/>
        <end position="62"/>
    </location>
</feature>
<evidence type="ECO:0000259" key="3">
    <source>
        <dbReference type="Pfam" id="PF13194"/>
    </source>
</evidence>
<dbReference type="PANTHER" id="PTHR39084:SF1">
    <property type="entry name" value="DUF4010 DOMAIN-CONTAINING PROTEIN"/>
    <property type="match status" value="1"/>
</dbReference>
<sequence length="423" mass="45616">MDTQHLKFIPQSNVFKLLWVLFLSFLIGLEREGHHTQTGRYAFGGVRTYPMIGLVGYCIAFLTNGQSIALGMGFLAIAGLMALSYWHKLQTVENAGVTSEIACLATYLVGALVYFGHYWEAATLAITSLFLLELKSVLEKLATQFSSEDILTLTKFLLLTFVILPVLPNQAYGEFQLNPFKTWLVVIAVSGISYASYLLQRAFQGRGTLIIIALIGGAYSSTVTTVALAKQSTSDPLPRRYAGAILIASGMMYCRLIVLTGIFNKSLAALLWGPMSLVASIAILGGGIWLIFTGRSAKVYSVRATSQNPLELRFALLFAGVFVMLLVLTHYAIEVLGQAGIYTLAGILGFADVDPFVMGITQSAGQSTALNISAIAILIAAASNSIAKGIYTLGIGDWKVGKSSLILQSILALISLLPILYLR</sequence>
<name>A8ZNX0_ACAM1</name>
<feature type="transmembrane region" description="Helical" evidence="1">
    <location>
        <begin position="209"/>
        <end position="229"/>
    </location>
</feature>
<keyword evidence="1" id="KW-0812">Transmembrane</keyword>
<keyword evidence="5" id="KW-1185">Reference proteome</keyword>
<dbReference type="Pfam" id="PF13194">
    <property type="entry name" value="DUF4010"/>
    <property type="match status" value="1"/>
</dbReference>
<evidence type="ECO:0000313" key="5">
    <source>
        <dbReference type="Proteomes" id="UP000000268"/>
    </source>
</evidence>
<organism evidence="4 5">
    <name type="scientific">Acaryochloris marina (strain MBIC 11017)</name>
    <dbReference type="NCBI Taxonomy" id="329726"/>
    <lineage>
        <taxon>Bacteria</taxon>
        <taxon>Bacillati</taxon>
        <taxon>Cyanobacteriota</taxon>
        <taxon>Cyanophyceae</taxon>
        <taxon>Acaryochloridales</taxon>
        <taxon>Acaryochloridaceae</taxon>
        <taxon>Acaryochloris</taxon>
    </lineage>
</organism>
<gene>
    <name evidence="4" type="ordered locus">AM1_D0211</name>
</gene>
<feature type="transmembrane region" description="Helical" evidence="1">
    <location>
        <begin position="339"/>
        <end position="357"/>
    </location>
</feature>
<dbReference type="Pfam" id="PF02308">
    <property type="entry name" value="MgtC"/>
    <property type="match status" value="1"/>
</dbReference>
<proteinExistence type="predicted"/>
<evidence type="ECO:0000313" key="4">
    <source>
        <dbReference type="EMBL" id="ABW32706.1"/>
    </source>
</evidence>
<dbReference type="OrthoDB" id="9813718at2"/>
<geneLocation type="plasmid" evidence="4 5">
    <name>pREB4</name>
</geneLocation>
<feature type="transmembrane region" description="Helical" evidence="1">
    <location>
        <begin position="180"/>
        <end position="197"/>
    </location>
</feature>
<feature type="domain" description="MgtC/SapB/SrpB/YhiD N-terminal" evidence="2">
    <location>
        <begin position="17"/>
        <end position="140"/>
    </location>
</feature>
<keyword evidence="1" id="KW-1133">Transmembrane helix</keyword>
<protein>
    <submittedName>
        <fullName evidence="4">Uncharacterized protein</fullName>
    </submittedName>
</protein>
<dbReference type="InterPro" id="IPR049177">
    <property type="entry name" value="MgtC_SapB_SrpB_YhiD_N"/>
</dbReference>
<dbReference type="HOGENOM" id="CLU_036781_1_1_3"/>
<reference evidence="4 5" key="1">
    <citation type="journal article" date="2008" name="Proc. Natl. Acad. Sci. U.S.A.">
        <title>Niche adaptation and genome expansion in the chlorophyll d-producing cyanobacterium Acaryochloris marina.</title>
        <authorList>
            <person name="Swingley W.D."/>
            <person name="Chen M."/>
            <person name="Cheung P.C."/>
            <person name="Conrad A.L."/>
            <person name="Dejesa L.C."/>
            <person name="Hao J."/>
            <person name="Honchak B.M."/>
            <person name="Karbach L.E."/>
            <person name="Kurdoglu A."/>
            <person name="Lahiri S."/>
            <person name="Mastrian S.D."/>
            <person name="Miyashita H."/>
            <person name="Page L."/>
            <person name="Ramakrishna P."/>
            <person name="Satoh S."/>
            <person name="Sattley W.M."/>
            <person name="Shimada Y."/>
            <person name="Taylor H.L."/>
            <person name="Tomo T."/>
            <person name="Tsuchiya T."/>
            <person name="Wang Z.T."/>
            <person name="Raymond J."/>
            <person name="Mimuro M."/>
            <person name="Blankenship R.E."/>
            <person name="Touchman J.W."/>
        </authorList>
    </citation>
    <scope>NUCLEOTIDE SEQUENCE [LARGE SCALE GENOMIC DNA]</scope>
    <source>
        <strain evidence="5">MBIC 11017</strain>
        <plasmid evidence="5">Plasmid pREB4</plasmid>
    </source>
</reference>
<feature type="transmembrane region" description="Helical" evidence="1">
    <location>
        <begin position="369"/>
        <end position="391"/>
    </location>
</feature>
<dbReference type="InterPro" id="IPR025105">
    <property type="entry name" value="DUF4010"/>
</dbReference>